<evidence type="ECO:0000313" key="1">
    <source>
        <dbReference type="EMBL" id="CAI6371964.1"/>
    </source>
</evidence>
<dbReference type="Proteomes" id="UP001160148">
    <property type="component" value="Unassembled WGS sequence"/>
</dbReference>
<name>A0AAV0XWJ0_9HEMI</name>
<comment type="caution">
    <text evidence="1">The sequence shown here is derived from an EMBL/GenBank/DDBJ whole genome shotgun (WGS) entry which is preliminary data.</text>
</comment>
<protein>
    <submittedName>
        <fullName evidence="1">Uncharacterized protein</fullName>
    </submittedName>
</protein>
<proteinExistence type="predicted"/>
<dbReference type="Gene3D" id="1.10.150.50">
    <property type="entry name" value="Transcription Factor, Ets-1"/>
    <property type="match status" value="1"/>
</dbReference>
<dbReference type="AlphaFoldDB" id="A0AAV0XWJ0"/>
<organism evidence="1 2">
    <name type="scientific">Macrosiphum euphorbiae</name>
    <name type="common">potato aphid</name>
    <dbReference type="NCBI Taxonomy" id="13131"/>
    <lineage>
        <taxon>Eukaryota</taxon>
        <taxon>Metazoa</taxon>
        <taxon>Ecdysozoa</taxon>
        <taxon>Arthropoda</taxon>
        <taxon>Hexapoda</taxon>
        <taxon>Insecta</taxon>
        <taxon>Pterygota</taxon>
        <taxon>Neoptera</taxon>
        <taxon>Paraneoptera</taxon>
        <taxon>Hemiptera</taxon>
        <taxon>Sternorrhyncha</taxon>
        <taxon>Aphidomorpha</taxon>
        <taxon>Aphidoidea</taxon>
        <taxon>Aphididae</taxon>
        <taxon>Macrosiphini</taxon>
        <taxon>Macrosiphum</taxon>
    </lineage>
</organism>
<dbReference type="InterPro" id="IPR013761">
    <property type="entry name" value="SAM/pointed_sf"/>
</dbReference>
<evidence type="ECO:0000313" key="2">
    <source>
        <dbReference type="Proteomes" id="UP001160148"/>
    </source>
</evidence>
<gene>
    <name evidence="1" type="ORF">MEUPH1_LOCUS25904</name>
</gene>
<keyword evidence="2" id="KW-1185">Reference proteome</keyword>
<accession>A0AAV0XWJ0</accession>
<dbReference type="EMBL" id="CARXXK010001017">
    <property type="protein sequence ID" value="CAI6371964.1"/>
    <property type="molecule type" value="Genomic_DNA"/>
</dbReference>
<reference evidence="1 2" key="1">
    <citation type="submission" date="2023-01" db="EMBL/GenBank/DDBJ databases">
        <authorList>
            <person name="Whitehead M."/>
        </authorList>
    </citation>
    <scope>NUCLEOTIDE SEQUENCE [LARGE SCALE GENOMIC DNA]</scope>
</reference>
<sequence length="75" mass="8774">MDTWTVSKLEEWQMPEHVIVKCKEEGIDKSAFLTLTESMIKELVPMMGLRSKLYNKHVELKIQCENIHDNNLEAV</sequence>